<reference evidence="2 3" key="1">
    <citation type="submission" date="2015-07" db="EMBL/GenBank/DDBJ databases">
        <title>Emmonsia species relationships and genome sequence.</title>
        <authorList>
            <consortium name="The Broad Institute Genomics Platform"/>
            <person name="Cuomo C.A."/>
            <person name="Munoz J.F."/>
            <person name="Imamovic A."/>
            <person name="Priest M.E."/>
            <person name="Young S."/>
            <person name="Clay O.K."/>
            <person name="McEwen J.G."/>
        </authorList>
    </citation>
    <scope>NUCLEOTIDE SEQUENCE [LARGE SCALE GENOMIC DNA]</scope>
    <source>
        <strain evidence="2 3">UAMH 9510</strain>
    </source>
</reference>
<gene>
    <name evidence="2" type="ORF">AJ78_06016</name>
</gene>
<keyword evidence="1" id="KW-0732">Signal</keyword>
<keyword evidence="3" id="KW-1185">Reference proteome</keyword>
<dbReference type="PANTHER" id="PTHR34883">
    <property type="entry name" value="SERINE-RICH PROTEIN, PUTATIVE-RELATED-RELATED"/>
    <property type="match status" value="1"/>
</dbReference>
<sequence length="302" mass="33135">MKLSTLSVIALSTVTAAFNDKAARTSHHGKTHHVDVGTFGGEVKFVPNQIDALIGDTVFFNFLAKSHSLTQSDFKTPCTSNGRFDTGLNQANPKNESGLFVIPFHVKTEQPQWFYCKQQGPPNHCGKGMVFGLNPAGKMDKFIQNAIAQNGADKVPDPASGTYPAQQTVTAGLDKGKTLRYSPEYLPHVTKGSKIHFDFRAANHTLTESSFDAPCTPLRKRHAIDTGFNHANPDDIPNLKPFHFTAHSNKPRYFYCRQGSGTAKSHCANGMVFAINVNQEKFTEFQARAMATLPKIRGRGPV</sequence>
<dbReference type="EMBL" id="LGRN01000291">
    <property type="protein sequence ID" value="OJD13532.1"/>
    <property type="molecule type" value="Genomic_DNA"/>
</dbReference>
<dbReference type="InterPro" id="IPR052953">
    <property type="entry name" value="Ser-rich/MCO-related"/>
</dbReference>
<dbReference type="Gene3D" id="2.60.40.420">
    <property type="entry name" value="Cupredoxins - blue copper proteins"/>
    <property type="match status" value="2"/>
</dbReference>
<evidence type="ECO:0000313" key="2">
    <source>
        <dbReference type="EMBL" id="OJD13532.1"/>
    </source>
</evidence>
<evidence type="ECO:0008006" key="4">
    <source>
        <dbReference type="Google" id="ProtNLM"/>
    </source>
</evidence>
<name>A0A1J9QC87_9EURO</name>
<dbReference type="AlphaFoldDB" id="A0A1J9QC87"/>
<accession>A0A1J9QC87</accession>
<dbReference type="PANTHER" id="PTHR34883:SF16">
    <property type="entry name" value="RICH PROTEIN, PUTATIVE-RELATED"/>
    <property type="match status" value="1"/>
</dbReference>
<dbReference type="VEuPathDB" id="FungiDB:AJ78_06016"/>
<dbReference type="OrthoDB" id="2331100at2759"/>
<evidence type="ECO:0000313" key="3">
    <source>
        <dbReference type="Proteomes" id="UP000182235"/>
    </source>
</evidence>
<dbReference type="InterPro" id="IPR008972">
    <property type="entry name" value="Cupredoxin"/>
</dbReference>
<feature type="chain" id="PRO_5012272778" description="Phytocyanin domain-containing protein" evidence="1">
    <location>
        <begin position="17"/>
        <end position="302"/>
    </location>
</feature>
<feature type="signal peptide" evidence="1">
    <location>
        <begin position="1"/>
        <end position="16"/>
    </location>
</feature>
<protein>
    <recommendedName>
        <fullName evidence="4">Phytocyanin domain-containing protein</fullName>
    </recommendedName>
</protein>
<dbReference type="STRING" id="1447872.A0A1J9QC87"/>
<evidence type="ECO:0000256" key="1">
    <source>
        <dbReference type="SAM" id="SignalP"/>
    </source>
</evidence>
<dbReference type="Proteomes" id="UP000182235">
    <property type="component" value="Unassembled WGS sequence"/>
</dbReference>
<dbReference type="SUPFAM" id="SSF49503">
    <property type="entry name" value="Cupredoxins"/>
    <property type="match status" value="2"/>
</dbReference>
<proteinExistence type="predicted"/>
<dbReference type="CDD" id="cd00920">
    <property type="entry name" value="Cupredoxin"/>
    <property type="match status" value="1"/>
</dbReference>
<comment type="caution">
    <text evidence="2">The sequence shown here is derived from an EMBL/GenBank/DDBJ whole genome shotgun (WGS) entry which is preliminary data.</text>
</comment>
<organism evidence="2 3">
    <name type="scientific">Emergomyces pasteurianus Ep9510</name>
    <dbReference type="NCBI Taxonomy" id="1447872"/>
    <lineage>
        <taxon>Eukaryota</taxon>
        <taxon>Fungi</taxon>
        <taxon>Dikarya</taxon>
        <taxon>Ascomycota</taxon>
        <taxon>Pezizomycotina</taxon>
        <taxon>Eurotiomycetes</taxon>
        <taxon>Eurotiomycetidae</taxon>
        <taxon>Onygenales</taxon>
        <taxon>Ajellomycetaceae</taxon>
        <taxon>Emergomyces</taxon>
    </lineage>
</organism>